<evidence type="ECO:0000256" key="5">
    <source>
        <dbReference type="SAM" id="SignalP"/>
    </source>
</evidence>
<dbReference type="SMART" id="SM00257">
    <property type="entry name" value="LysM"/>
    <property type="match status" value="2"/>
</dbReference>
<gene>
    <name evidence="7" type="ORF">C8A03DRAFT_19609</name>
</gene>
<keyword evidence="5" id="KW-0732">Signal</keyword>
<name>A0AAN7C1V7_9PEZI</name>
<dbReference type="Gene3D" id="3.10.350.10">
    <property type="entry name" value="LysM domain"/>
    <property type="match status" value="2"/>
</dbReference>
<dbReference type="InterPro" id="IPR052210">
    <property type="entry name" value="LysM1-like"/>
</dbReference>
<feature type="chain" id="PRO_5042864997" description="LysM domain-containing protein" evidence="5">
    <location>
        <begin position="27"/>
        <end position="488"/>
    </location>
</feature>
<reference evidence="7" key="2">
    <citation type="submission" date="2023-05" db="EMBL/GenBank/DDBJ databases">
        <authorList>
            <consortium name="Lawrence Berkeley National Laboratory"/>
            <person name="Steindorff A."/>
            <person name="Hensen N."/>
            <person name="Bonometti L."/>
            <person name="Westerberg I."/>
            <person name="Brannstrom I.O."/>
            <person name="Guillou S."/>
            <person name="Cros-Aarteil S."/>
            <person name="Calhoun S."/>
            <person name="Haridas S."/>
            <person name="Kuo A."/>
            <person name="Mondo S."/>
            <person name="Pangilinan J."/>
            <person name="Riley R."/>
            <person name="Labutti K."/>
            <person name="Andreopoulos B."/>
            <person name="Lipzen A."/>
            <person name="Chen C."/>
            <person name="Yanf M."/>
            <person name="Daum C."/>
            <person name="Ng V."/>
            <person name="Clum A."/>
            <person name="Ohm R."/>
            <person name="Martin F."/>
            <person name="Silar P."/>
            <person name="Natvig D."/>
            <person name="Lalanne C."/>
            <person name="Gautier V."/>
            <person name="Ament-Velasquez S.L."/>
            <person name="Kruys A."/>
            <person name="Hutchinson M.I."/>
            <person name="Powell A.J."/>
            <person name="Barry K."/>
            <person name="Miller A.N."/>
            <person name="Grigoriev I.V."/>
            <person name="Debuchy R."/>
            <person name="Gladieux P."/>
            <person name="Thoren M.H."/>
            <person name="Johannesson H."/>
        </authorList>
    </citation>
    <scope>NUCLEOTIDE SEQUENCE</scope>
    <source>
        <strain evidence="7">CBS 532.94</strain>
    </source>
</reference>
<dbReference type="PANTHER" id="PTHR34997:SF16">
    <property type="entry name" value="LYSM DOMAIN-CONTAINING PROTEIN"/>
    <property type="match status" value="1"/>
</dbReference>
<feature type="region of interest" description="Disordered" evidence="4">
    <location>
        <begin position="222"/>
        <end position="241"/>
    </location>
</feature>
<feature type="signal peptide" evidence="5">
    <location>
        <begin position="1"/>
        <end position="26"/>
    </location>
</feature>
<dbReference type="PANTHER" id="PTHR34997">
    <property type="entry name" value="AM15"/>
    <property type="match status" value="1"/>
</dbReference>
<evidence type="ECO:0000313" key="7">
    <source>
        <dbReference type="EMBL" id="KAK4233287.1"/>
    </source>
</evidence>
<dbReference type="PROSITE" id="PS51782">
    <property type="entry name" value="LYSM"/>
    <property type="match status" value="2"/>
</dbReference>
<evidence type="ECO:0000313" key="8">
    <source>
        <dbReference type="Proteomes" id="UP001303760"/>
    </source>
</evidence>
<dbReference type="AlphaFoldDB" id="A0AAN7C1V7"/>
<keyword evidence="1" id="KW-0147">Chitin-binding</keyword>
<accession>A0AAN7C1V7</accession>
<dbReference type="EMBL" id="MU860598">
    <property type="protein sequence ID" value="KAK4233287.1"/>
    <property type="molecule type" value="Genomic_DNA"/>
</dbReference>
<dbReference type="CDD" id="cd00118">
    <property type="entry name" value="LysM"/>
    <property type="match status" value="2"/>
</dbReference>
<evidence type="ECO:0000256" key="4">
    <source>
        <dbReference type="SAM" id="MobiDB-lite"/>
    </source>
</evidence>
<keyword evidence="2" id="KW-0843">Virulence</keyword>
<dbReference type="InterPro" id="IPR018392">
    <property type="entry name" value="LysM"/>
</dbReference>
<dbReference type="SUPFAM" id="SSF54106">
    <property type="entry name" value="LysM domain"/>
    <property type="match status" value="1"/>
</dbReference>
<feature type="compositionally biased region" description="Gly residues" evidence="4">
    <location>
        <begin position="381"/>
        <end position="391"/>
    </location>
</feature>
<feature type="domain" description="LysM" evidence="6">
    <location>
        <begin position="302"/>
        <end position="350"/>
    </location>
</feature>
<comment type="caution">
    <text evidence="7">The sequence shown here is derived from an EMBL/GenBank/DDBJ whole genome shotgun (WGS) entry which is preliminary data.</text>
</comment>
<feature type="domain" description="LysM" evidence="6">
    <location>
        <begin position="251"/>
        <end position="296"/>
    </location>
</feature>
<dbReference type="InterPro" id="IPR036779">
    <property type="entry name" value="LysM_dom_sf"/>
</dbReference>
<protein>
    <recommendedName>
        <fullName evidence="6">LysM domain-containing protein</fullName>
    </recommendedName>
</protein>
<sequence length="488" mass="51268">MPLPNPFSLFSATVLASCLDWCVVEAAAFSGRALPVALPDPLSSRQTATTFQLTAQGTLAGFGLSSACELVLYQPISCDPYVKTLGSKAYHGSPGDKAFTDTVCSATCSTALGVARRRITTACAATPNLFPGYPVIAVIDSVVSAWNETCLKDTDGEYCNAKIEAFPAVEKLEDMPQTQLCSFCFGEKLRLMQRSPYSAYDSLHAETLEYINQSNRSHISPPECGKGGSTDVQPPVINPNGTTTDSCVTGRTYTTKAGDTCNSIAQRQSVSSSSLYYINPDLHNCSSPGVGLRLCLPIQCSTTYMVQPGEECVGIALKQTQTSSWQDIVAWNMGIDDRCSNIWSEPSSPRYWGNVICVSPPGGLPANDGPDNGNSTNPGNGDIGGPGGSGDGYADTVVSPPAGASVAAGTTSMCGFYVLAESGTTCETLLATTAVPISMFLQANKSLRSAASCSQDLQPGKWYCLHPVRGFDTVPATTTTAARTSPTA</sequence>
<evidence type="ECO:0000256" key="3">
    <source>
        <dbReference type="ARBA" id="ARBA00044955"/>
    </source>
</evidence>
<keyword evidence="8" id="KW-1185">Reference proteome</keyword>
<evidence type="ECO:0000256" key="2">
    <source>
        <dbReference type="ARBA" id="ARBA00023026"/>
    </source>
</evidence>
<dbReference type="Pfam" id="PF01476">
    <property type="entry name" value="LysM"/>
    <property type="match status" value="2"/>
</dbReference>
<dbReference type="GO" id="GO:0008061">
    <property type="term" value="F:chitin binding"/>
    <property type="evidence" value="ECO:0007669"/>
    <property type="project" value="UniProtKB-KW"/>
</dbReference>
<organism evidence="7 8">
    <name type="scientific">Achaetomium macrosporum</name>
    <dbReference type="NCBI Taxonomy" id="79813"/>
    <lineage>
        <taxon>Eukaryota</taxon>
        <taxon>Fungi</taxon>
        <taxon>Dikarya</taxon>
        <taxon>Ascomycota</taxon>
        <taxon>Pezizomycotina</taxon>
        <taxon>Sordariomycetes</taxon>
        <taxon>Sordariomycetidae</taxon>
        <taxon>Sordariales</taxon>
        <taxon>Chaetomiaceae</taxon>
        <taxon>Achaetomium</taxon>
    </lineage>
</organism>
<feature type="region of interest" description="Disordered" evidence="4">
    <location>
        <begin position="363"/>
        <end position="396"/>
    </location>
</feature>
<proteinExistence type="inferred from homology"/>
<evidence type="ECO:0000259" key="6">
    <source>
        <dbReference type="PROSITE" id="PS51782"/>
    </source>
</evidence>
<reference evidence="7" key="1">
    <citation type="journal article" date="2023" name="Mol. Phylogenet. Evol.">
        <title>Genome-scale phylogeny and comparative genomics of the fungal order Sordariales.</title>
        <authorList>
            <person name="Hensen N."/>
            <person name="Bonometti L."/>
            <person name="Westerberg I."/>
            <person name="Brannstrom I.O."/>
            <person name="Guillou S."/>
            <person name="Cros-Aarteil S."/>
            <person name="Calhoun S."/>
            <person name="Haridas S."/>
            <person name="Kuo A."/>
            <person name="Mondo S."/>
            <person name="Pangilinan J."/>
            <person name="Riley R."/>
            <person name="LaButti K."/>
            <person name="Andreopoulos B."/>
            <person name="Lipzen A."/>
            <person name="Chen C."/>
            <person name="Yan M."/>
            <person name="Daum C."/>
            <person name="Ng V."/>
            <person name="Clum A."/>
            <person name="Steindorff A."/>
            <person name="Ohm R.A."/>
            <person name="Martin F."/>
            <person name="Silar P."/>
            <person name="Natvig D.O."/>
            <person name="Lalanne C."/>
            <person name="Gautier V."/>
            <person name="Ament-Velasquez S.L."/>
            <person name="Kruys A."/>
            <person name="Hutchinson M.I."/>
            <person name="Powell A.J."/>
            <person name="Barry K."/>
            <person name="Miller A.N."/>
            <person name="Grigoriev I.V."/>
            <person name="Debuchy R."/>
            <person name="Gladieux P."/>
            <person name="Hiltunen Thoren M."/>
            <person name="Johannesson H."/>
        </authorList>
    </citation>
    <scope>NUCLEOTIDE SEQUENCE</scope>
    <source>
        <strain evidence="7">CBS 532.94</strain>
    </source>
</reference>
<dbReference type="Proteomes" id="UP001303760">
    <property type="component" value="Unassembled WGS sequence"/>
</dbReference>
<evidence type="ECO:0000256" key="1">
    <source>
        <dbReference type="ARBA" id="ARBA00022669"/>
    </source>
</evidence>
<comment type="similarity">
    <text evidence="3">Belongs to the secreted LysM effector family.</text>
</comment>